<dbReference type="NCBIfam" id="TIGR00656">
    <property type="entry name" value="asp_kin_monofn"/>
    <property type="match status" value="1"/>
</dbReference>
<dbReference type="NCBIfam" id="NF004938">
    <property type="entry name" value="PRK06291.1"/>
    <property type="match status" value="1"/>
</dbReference>
<feature type="domain" description="ACT" evidence="9">
    <location>
        <begin position="400"/>
        <end position="466"/>
    </location>
</feature>
<protein>
    <recommendedName>
        <fullName evidence="7">Aspartokinase</fullName>
        <ecNumber evidence="7">2.7.2.4</ecNumber>
    </recommendedName>
</protein>
<name>L0HDH4_METFS</name>
<accession>L0HDH4</accession>
<sequence precursor="true">MKLLMKFGGTSVADAQCIGEVVDILAKHHKAGDELAVVVSAQRGVTDQLIEVATALPTAKDNSAIAPLIQSLSKRHITTLEGAAPDHVAEVGAAMEENLIRLENILNAIYNLRELTPRSKDYIISFGERLLAPILSAAIKQRGIPSSVMDGCEAGILTTPQHGESTSLPESDERIKRRIGPLLGKEIPVIMGFMGCTREGILTTLGRSGSDYSASIVGAGIDADEIWIWTDVDGIMTCDPRVINDARVMPSLSYLEVMELSYFGAKVMHPRSIEPAMRKGILVRVKNTFNPSHAGTVIVRTGKRDHRVVKALTYIEKVAAINICGAQMIGRPGVAKAIFSILADNEVNVMMISQGSSEANISLIVDETHVSAAVKALSELAKEGVVRQVSHNHDVCAVAVVGAGMAGAPGTGGRIFTALGKAGVNVMMISQGSSEANISFVVSQSDGPRAVRVLHDEFRLSEASDE</sequence>
<dbReference type="Gene3D" id="3.30.2130.10">
    <property type="entry name" value="VC0802-like"/>
    <property type="match status" value="1"/>
</dbReference>
<dbReference type="GO" id="GO:0004072">
    <property type="term" value="F:aspartate kinase activity"/>
    <property type="evidence" value="ECO:0007669"/>
    <property type="project" value="UniProtKB-EC"/>
</dbReference>
<dbReference type="InterPro" id="IPR036393">
    <property type="entry name" value="AceGlu_kinase-like_sf"/>
</dbReference>
<dbReference type="EC" id="2.7.2.4" evidence="7"/>
<keyword evidence="8" id="KW-0028">Amino-acid biosynthesis</keyword>
<evidence type="ECO:0000256" key="2">
    <source>
        <dbReference type="ARBA" id="ARBA00022679"/>
    </source>
</evidence>
<evidence type="ECO:0000313" key="11">
    <source>
        <dbReference type="Proteomes" id="UP000010824"/>
    </source>
</evidence>
<dbReference type="PIRSF" id="PIRSF000726">
    <property type="entry name" value="Asp_kin"/>
    <property type="match status" value="1"/>
</dbReference>
<evidence type="ECO:0000256" key="5">
    <source>
        <dbReference type="ARBA" id="ARBA00022840"/>
    </source>
</evidence>
<dbReference type="eggNOG" id="arCOG00861">
    <property type="taxonomic scope" value="Archaea"/>
</dbReference>
<dbReference type="GO" id="GO:0005829">
    <property type="term" value="C:cytosol"/>
    <property type="evidence" value="ECO:0007669"/>
    <property type="project" value="TreeGrafter"/>
</dbReference>
<dbReference type="InterPro" id="IPR054352">
    <property type="entry name" value="ACT_Aspartokinase"/>
</dbReference>
<keyword evidence="5" id="KW-0067">ATP-binding</keyword>
<dbReference type="GO" id="GO:0005524">
    <property type="term" value="F:ATP binding"/>
    <property type="evidence" value="ECO:0007669"/>
    <property type="project" value="UniProtKB-KW"/>
</dbReference>
<evidence type="ECO:0000256" key="3">
    <source>
        <dbReference type="ARBA" id="ARBA00022741"/>
    </source>
</evidence>
<dbReference type="FunCoup" id="L0HDH4">
    <property type="interactions" value="183"/>
</dbReference>
<organism evidence="10 11">
    <name type="scientific">Methanoregula formicica (strain DSM 22288 / NBRC 105244 / SMSP)</name>
    <dbReference type="NCBI Taxonomy" id="593750"/>
    <lineage>
        <taxon>Archaea</taxon>
        <taxon>Methanobacteriati</taxon>
        <taxon>Methanobacteriota</taxon>
        <taxon>Stenosarchaea group</taxon>
        <taxon>Methanomicrobia</taxon>
        <taxon>Methanomicrobiales</taxon>
        <taxon>Methanoregulaceae</taxon>
        <taxon>Methanoregula</taxon>
    </lineage>
</organism>
<gene>
    <name evidence="10" type="ordered locus">Metfor_0058</name>
</gene>
<dbReference type="PANTHER" id="PTHR21499:SF59">
    <property type="entry name" value="ASPARTOKINASE"/>
    <property type="match status" value="1"/>
</dbReference>
<comment type="pathway">
    <text evidence="8">Amino-acid biosynthesis; L-lysine biosynthesis via DAP pathway; (S)-tetrahydrodipicolinate from L-aspartate: step 1/4.</text>
</comment>
<dbReference type="InterPro" id="IPR005260">
    <property type="entry name" value="Asp_kin_monofn"/>
</dbReference>
<keyword evidence="3" id="KW-0547">Nucleotide-binding</keyword>
<dbReference type="InterPro" id="IPR001341">
    <property type="entry name" value="Asp_kinase"/>
</dbReference>
<dbReference type="GO" id="GO:0009089">
    <property type="term" value="P:lysine biosynthetic process via diaminopimelate"/>
    <property type="evidence" value="ECO:0007669"/>
    <property type="project" value="UniProtKB-UniPathway"/>
</dbReference>
<evidence type="ECO:0000256" key="8">
    <source>
        <dbReference type="RuleBase" id="RU004249"/>
    </source>
</evidence>
<reference evidence="11" key="1">
    <citation type="submission" date="2011-12" db="EMBL/GenBank/DDBJ databases">
        <title>Complete sequence of Methanoregula formicicum SMSP.</title>
        <authorList>
            <person name="Lucas S."/>
            <person name="Han J."/>
            <person name="Lapidus A."/>
            <person name="Cheng J.-F."/>
            <person name="Goodwin L."/>
            <person name="Pitluck S."/>
            <person name="Peters L."/>
            <person name="Ovchinnikova G."/>
            <person name="Teshima H."/>
            <person name="Detter J.C."/>
            <person name="Han C."/>
            <person name="Tapia R."/>
            <person name="Land M."/>
            <person name="Hauser L."/>
            <person name="Kyrpides N."/>
            <person name="Ivanova N."/>
            <person name="Pagani I."/>
            <person name="Imachi H."/>
            <person name="Tamaki H."/>
            <person name="Sekiguchi Y."/>
            <person name="Kamagata Y."/>
            <person name="Cadillo-Quiroz H."/>
            <person name="Zinder S."/>
            <person name="Liu W.-T."/>
            <person name="Woyke T."/>
        </authorList>
    </citation>
    <scope>NUCLEOTIDE SEQUENCE [LARGE SCALE GENOMIC DNA]</scope>
    <source>
        <strain evidence="11">DSM 22288 / NBRC 105244 / SMSP</strain>
    </source>
</reference>
<evidence type="ECO:0000313" key="10">
    <source>
        <dbReference type="EMBL" id="AGB01144.1"/>
    </source>
</evidence>
<keyword evidence="4 7" id="KW-0418">Kinase</keyword>
<dbReference type="Proteomes" id="UP000010824">
    <property type="component" value="Chromosome"/>
</dbReference>
<dbReference type="CDD" id="cd04921">
    <property type="entry name" value="ACT_AKi-HSDH-ThrA-like_1"/>
    <property type="match status" value="1"/>
</dbReference>
<evidence type="ECO:0000256" key="4">
    <source>
        <dbReference type="ARBA" id="ARBA00022777"/>
    </source>
</evidence>
<feature type="domain" description="ACT" evidence="9">
    <location>
        <begin position="323"/>
        <end position="391"/>
    </location>
</feature>
<keyword evidence="11" id="KW-1185">Reference proteome</keyword>
<dbReference type="HOGENOM" id="CLU_009116_6_0_2"/>
<comment type="pathway">
    <text evidence="8">Amino-acid biosynthesis; L-methionine biosynthesis via de novo pathway; L-homoserine from L-aspartate: step 1/3.</text>
</comment>
<dbReference type="InterPro" id="IPR045865">
    <property type="entry name" value="ACT-like_dom_sf"/>
</dbReference>
<dbReference type="GO" id="GO:0009088">
    <property type="term" value="P:threonine biosynthetic process"/>
    <property type="evidence" value="ECO:0007669"/>
    <property type="project" value="UniProtKB-UniPathway"/>
</dbReference>
<dbReference type="UniPathway" id="UPA00050">
    <property type="reaction ID" value="UER00461"/>
</dbReference>
<dbReference type="AlphaFoldDB" id="L0HDH4"/>
<dbReference type="Gene3D" id="3.30.70.260">
    <property type="match status" value="1"/>
</dbReference>
<dbReference type="PANTHER" id="PTHR21499">
    <property type="entry name" value="ASPARTATE KINASE"/>
    <property type="match status" value="1"/>
</dbReference>
<dbReference type="STRING" id="593750.Metfor_0058"/>
<dbReference type="SUPFAM" id="SSF53633">
    <property type="entry name" value="Carbamate kinase-like"/>
    <property type="match status" value="1"/>
</dbReference>
<dbReference type="GO" id="GO:0009090">
    <property type="term" value="P:homoserine biosynthetic process"/>
    <property type="evidence" value="ECO:0007669"/>
    <property type="project" value="TreeGrafter"/>
</dbReference>
<evidence type="ECO:0000256" key="6">
    <source>
        <dbReference type="ARBA" id="ARBA00047872"/>
    </source>
</evidence>
<evidence type="ECO:0000256" key="1">
    <source>
        <dbReference type="ARBA" id="ARBA00010122"/>
    </source>
</evidence>
<dbReference type="Pfam" id="PF22468">
    <property type="entry name" value="ACT_9"/>
    <property type="match status" value="2"/>
</dbReference>
<comment type="similarity">
    <text evidence="1 7">Belongs to the aspartokinase family.</text>
</comment>
<comment type="pathway">
    <text evidence="8">Amino-acid biosynthesis; L-threonine biosynthesis; L-threonine from L-aspartate: step 1/5.</text>
</comment>
<dbReference type="EMBL" id="CP003167">
    <property type="protein sequence ID" value="AGB01144.1"/>
    <property type="molecule type" value="Genomic_DNA"/>
</dbReference>
<dbReference type="Pfam" id="PF00696">
    <property type="entry name" value="AA_kinase"/>
    <property type="match status" value="1"/>
</dbReference>
<dbReference type="FunFam" id="3.30.2130.10:FF:000001">
    <property type="entry name" value="Bifunctional aspartokinase/homoserine dehydrogenase"/>
    <property type="match status" value="1"/>
</dbReference>
<dbReference type="CDD" id="cd04924">
    <property type="entry name" value="ACT_AK-Arch_2"/>
    <property type="match status" value="1"/>
</dbReference>
<dbReference type="PROSITE" id="PS51671">
    <property type="entry name" value="ACT"/>
    <property type="match status" value="2"/>
</dbReference>
<dbReference type="Gene3D" id="3.40.1160.10">
    <property type="entry name" value="Acetylglutamate kinase-like"/>
    <property type="match status" value="1"/>
</dbReference>
<dbReference type="InterPro" id="IPR001048">
    <property type="entry name" value="Asp/Glu/Uridylate_kinase"/>
</dbReference>
<dbReference type="PROSITE" id="PS00324">
    <property type="entry name" value="ASPARTOKINASE"/>
    <property type="match status" value="1"/>
</dbReference>
<dbReference type="KEGG" id="mfo:Metfor_0058"/>
<keyword evidence="2 7" id="KW-0808">Transferase</keyword>
<comment type="catalytic activity">
    <reaction evidence="6 7">
        <text>L-aspartate + ATP = 4-phospho-L-aspartate + ADP</text>
        <dbReference type="Rhea" id="RHEA:23776"/>
        <dbReference type="ChEBI" id="CHEBI:29991"/>
        <dbReference type="ChEBI" id="CHEBI:30616"/>
        <dbReference type="ChEBI" id="CHEBI:57535"/>
        <dbReference type="ChEBI" id="CHEBI:456216"/>
        <dbReference type="EC" id="2.7.2.4"/>
    </reaction>
</comment>
<evidence type="ECO:0000259" key="9">
    <source>
        <dbReference type="PROSITE" id="PS51671"/>
    </source>
</evidence>
<dbReference type="UniPathway" id="UPA00051">
    <property type="reaction ID" value="UER00462"/>
</dbReference>
<dbReference type="InterPro" id="IPR002912">
    <property type="entry name" value="ACT_dom"/>
</dbReference>
<evidence type="ECO:0000256" key="7">
    <source>
        <dbReference type="RuleBase" id="RU003448"/>
    </source>
</evidence>
<dbReference type="InParanoid" id="L0HDH4"/>
<dbReference type="SUPFAM" id="SSF55021">
    <property type="entry name" value="ACT-like"/>
    <property type="match status" value="2"/>
</dbReference>
<reference evidence="10 11" key="2">
    <citation type="journal article" date="2014" name="Genome Announc.">
        <title>Complete Genome Sequence of Methanoregula formicica SMSPT, a Mesophilic Hydrogenotrophic Methanogen Isolated from a Methanogenic Upflow Anaerobic Sludge Blanket Reactor.</title>
        <authorList>
            <person name="Yamamoto K."/>
            <person name="Tamaki H."/>
            <person name="Cadillo-Quiroz H."/>
            <person name="Imachi H."/>
            <person name="Kyrpides N."/>
            <person name="Woyke T."/>
            <person name="Goodwin L."/>
            <person name="Zinder S.H."/>
            <person name="Kamagata Y."/>
            <person name="Liu W.T."/>
        </authorList>
    </citation>
    <scope>NUCLEOTIDE SEQUENCE [LARGE SCALE GENOMIC DNA]</scope>
    <source>
        <strain evidence="11">DSM 22288 / NBRC 105244 / SMSP</strain>
    </source>
</reference>
<dbReference type="UniPathway" id="UPA00034">
    <property type="reaction ID" value="UER00015"/>
</dbReference>
<proteinExistence type="inferred from homology"/>
<dbReference type="RefSeq" id="WP_015284108.1">
    <property type="nucleotide sequence ID" value="NC_019943.1"/>
</dbReference>
<dbReference type="InterPro" id="IPR018042">
    <property type="entry name" value="Aspartate_kinase_CS"/>
</dbReference>
<dbReference type="NCBIfam" id="TIGR00657">
    <property type="entry name" value="asp_kinases"/>
    <property type="match status" value="1"/>
</dbReference>
<dbReference type="GeneID" id="14308731"/>